<evidence type="ECO:0000313" key="7">
    <source>
        <dbReference type="Proteomes" id="UP000190341"/>
    </source>
</evidence>
<organism evidence="6 7">
    <name type="scientific">Pseudoxanthomonas indica</name>
    <dbReference type="NCBI Taxonomy" id="428993"/>
    <lineage>
        <taxon>Bacteria</taxon>
        <taxon>Pseudomonadati</taxon>
        <taxon>Pseudomonadota</taxon>
        <taxon>Gammaproteobacteria</taxon>
        <taxon>Lysobacterales</taxon>
        <taxon>Lysobacteraceae</taxon>
        <taxon>Pseudoxanthomonas</taxon>
    </lineage>
</organism>
<evidence type="ECO:0000259" key="5">
    <source>
        <dbReference type="Pfam" id="PF01555"/>
    </source>
</evidence>
<dbReference type="PRINTS" id="PR00508">
    <property type="entry name" value="S21N4MTFRASE"/>
</dbReference>
<dbReference type="GO" id="GO:0003677">
    <property type="term" value="F:DNA binding"/>
    <property type="evidence" value="ECO:0007669"/>
    <property type="project" value="InterPro"/>
</dbReference>
<accession>A0A1T5JE79</accession>
<dbReference type="InterPro" id="IPR001091">
    <property type="entry name" value="RM_Methyltransferase"/>
</dbReference>
<dbReference type="EMBL" id="FUZV01000001">
    <property type="protein sequence ID" value="SKC49582.1"/>
    <property type="molecule type" value="Genomic_DNA"/>
</dbReference>
<gene>
    <name evidence="6" type="ORF">SAMN06296058_0721</name>
</gene>
<dbReference type="Gene3D" id="3.40.50.150">
    <property type="entry name" value="Vaccinia Virus protein VP39"/>
    <property type="match status" value="1"/>
</dbReference>
<dbReference type="InterPro" id="IPR029063">
    <property type="entry name" value="SAM-dependent_MTases_sf"/>
</dbReference>
<dbReference type="STRING" id="428993.SAMN06296058_0721"/>
<evidence type="ECO:0000256" key="4">
    <source>
        <dbReference type="RuleBase" id="RU362026"/>
    </source>
</evidence>
<sequence>MKTKMVTIGPLRLYCGDAAAIVPQITGQVDCVITDPPYAERTHQGARTNRKSAEGKRLVPFPSLSDSQFLAAVEQWLAAAGGWVVATVDMRHAALLMDHPKLVRLGVWVKNNPMPQLTGDRPAQGHETVLVMHSGARRKAWNRGGGPATWRHNVCNRATVPTEKPLALVRDFVYDFTQPDEMILDPYMGSGTTGAACLLEGRRFIGIERDPQHFKIAVTRLRNLHETLQAAA</sequence>
<dbReference type="Pfam" id="PF01555">
    <property type="entry name" value="N6_N4_Mtase"/>
    <property type="match status" value="1"/>
</dbReference>
<dbReference type="EC" id="2.1.1.-" evidence="4"/>
<keyword evidence="7" id="KW-1185">Reference proteome</keyword>
<keyword evidence="2 6" id="KW-0489">Methyltransferase</keyword>
<dbReference type="GO" id="GO:0008170">
    <property type="term" value="F:N-methyltransferase activity"/>
    <property type="evidence" value="ECO:0007669"/>
    <property type="project" value="InterPro"/>
</dbReference>
<dbReference type="AlphaFoldDB" id="A0A1T5JE79"/>
<dbReference type="PROSITE" id="PS00092">
    <property type="entry name" value="N6_MTASE"/>
    <property type="match status" value="1"/>
</dbReference>
<evidence type="ECO:0000313" key="6">
    <source>
        <dbReference type="EMBL" id="SKC49582.1"/>
    </source>
</evidence>
<reference evidence="6 7" key="1">
    <citation type="submission" date="2017-02" db="EMBL/GenBank/DDBJ databases">
        <authorList>
            <person name="Peterson S.W."/>
        </authorList>
    </citation>
    <scope>NUCLEOTIDE SEQUENCE [LARGE SCALE GENOMIC DNA]</scope>
    <source>
        <strain evidence="6 7">P15</strain>
    </source>
</reference>
<dbReference type="SUPFAM" id="SSF53335">
    <property type="entry name" value="S-adenosyl-L-methionine-dependent methyltransferases"/>
    <property type="match status" value="1"/>
</dbReference>
<dbReference type="OrthoDB" id="9816043at2"/>
<protein>
    <recommendedName>
        <fullName evidence="4">Methyltransferase</fullName>
        <ecNumber evidence="4">2.1.1.-</ecNumber>
    </recommendedName>
</protein>
<evidence type="ECO:0000256" key="1">
    <source>
        <dbReference type="ARBA" id="ARBA00006594"/>
    </source>
</evidence>
<dbReference type="InterPro" id="IPR002052">
    <property type="entry name" value="DNA_methylase_N6_adenine_CS"/>
</dbReference>
<comment type="similarity">
    <text evidence="1 4">Belongs to the N(4)/N(6)-methyltransferase family.</text>
</comment>
<evidence type="ECO:0000256" key="3">
    <source>
        <dbReference type="ARBA" id="ARBA00022679"/>
    </source>
</evidence>
<dbReference type="GO" id="GO:0032259">
    <property type="term" value="P:methylation"/>
    <property type="evidence" value="ECO:0007669"/>
    <property type="project" value="UniProtKB-KW"/>
</dbReference>
<evidence type="ECO:0000256" key="2">
    <source>
        <dbReference type="ARBA" id="ARBA00022603"/>
    </source>
</evidence>
<dbReference type="RefSeq" id="WP_079723100.1">
    <property type="nucleotide sequence ID" value="NZ_BMCL01000003.1"/>
</dbReference>
<dbReference type="Proteomes" id="UP000190341">
    <property type="component" value="Unassembled WGS sequence"/>
</dbReference>
<feature type="domain" description="DNA methylase N-4/N-6" evidence="5">
    <location>
        <begin position="29"/>
        <end position="218"/>
    </location>
</feature>
<name>A0A1T5JE79_9GAMM</name>
<dbReference type="InterPro" id="IPR002941">
    <property type="entry name" value="DNA_methylase_N4/N6"/>
</dbReference>
<proteinExistence type="inferred from homology"/>
<keyword evidence="3 6" id="KW-0808">Transferase</keyword>